<dbReference type="EMBL" id="CAJOBZ010000006">
    <property type="protein sequence ID" value="CAF4804169.1"/>
    <property type="molecule type" value="Genomic_DNA"/>
</dbReference>
<feature type="compositionally biased region" description="Basic and acidic residues" evidence="1">
    <location>
        <begin position="684"/>
        <end position="704"/>
    </location>
</feature>
<name>A0A821PK84_9NEOP</name>
<feature type="compositionally biased region" description="Polar residues" evidence="1">
    <location>
        <begin position="395"/>
        <end position="404"/>
    </location>
</feature>
<evidence type="ECO:0000256" key="1">
    <source>
        <dbReference type="SAM" id="MobiDB-lite"/>
    </source>
</evidence>
<feature type="compositionally biased region" description="Basic and acidic residues" evidence="1">
    <location>
        <begin position="408"/>
        <end position="425"/>
    </location>
</feature>
<dbReference type="Proteomes" id="UP000663880">
    <property type="component" value="Unassembled WGS sequence"/>
</dbReference>
<feature type="compositionally biased region" description="Polar residues" evidence="1">
    <location>
        <begin position="304"/>
        <end position="325"/>
    </location>
</feature>
<keyword evidence="4" id="KW-1185">Reference proteome</keyword>
<feature type="compositionally biased region" description="Basic and acidic residues" evidence="1">
    <location>
        <begin position="825"/>
        <end position="841"/>
    </location>
</feature>
<feature type="region of interest" description="Disordered" evidence="1">
    <location>
        <begin position="684"/>
        <end position="707"/>
    </location>
</feature>
<feature type="region of interest" description="Disordered" evidence="1">
    <location>
        <begin position="570"/>
        <end position="660"/>
    </location>
</feature>
<accession>A0A821PK84</accession>
<feature type="compositionally biased region" description="Basic and acidic residues" evidence="1">
    <location>
        <begin position="52"/>
        <end position="175"/>
    </location>
</feature>
<organism evidence="3 4">
    <name type="scientific">Pieris macdunnoughi</name>
    <dbReference type="NCBI Taxonomy" id="345717"/>
    <lineage>
        <taxon>Eukaryota</taxon>
        <taxon>Metazoa</taxon>
        <taxon>Ecdysozoa</taxon>
        <taxon>Arthropoda</taxon>
        <taxon>Hexapoda</taxon>
        <taxon>Insecta</taxon>
        <taxon>Pterygota</taxon>
        <taxon>Neoptera</taxon>
        <taxon>Endopterygota</taxon>
        <taxon>Lepidoptera</taxon>
        <taxon>Glossata</taxon>
        <taxon>Ditrysia</taxon>
        <taxon>Papilionoidea</taxon>
        <taxon>Pieridae</taxon>
        <taxon>Pierinae</taxon>
        <taxon>Pieris</taxon>
    </lineage>
</organism>
<feature type="chain" id="PRO_5032464705" evidence="2">
    <location>
        <begin position="18"/>
        <end position="1297"/>
    </location>
</feature>
<feature type="compositionally biased region" description="Basic and acidic residues" evidence="1">
    <location>
        <begin position="203"/>
        <end position="303"/>
    </location>
</feature>
<comment type="caution">
    <text evidence="3">The sequence shown here is derived from an EMBL/GenBank/DDBJ whole genome shotgun (WGS) entry which is preliminary data.</text>
</comment>
<feature type="compositionally biased region" description="Polar residues" evidence="1">
    <location>
        <begin position="651"/>
        <end position="660"/>
    </location>
</feature>
<feature type="region of interest" description="Disordered" evidence="1">
    <location>
        <begin position="724"/>
        <end position="761"/>
    </location>
</feature>
<feature type="region of interest" description="Disordered" evidence="1">
    <location>
        <begin position="1034"/>
        <end position="1109"/>
    </location>
</feature>
<feature type="compositionally biased region" description="Polar residues" evidence="1">
    <location>
        <begin position="176"/>
        <end position="185"/>
    </location>
</feature>
<feature type="compositionally biased region" description="Basic and acidic residues" evidence="1">
    <location>
        <begin position="353"/>
        <end position="375"/>
    </location>
</feature>
<feature type="region of interest" description="Disordered" evidence="1">
    <location>
        <begin position="802"/>
        <end position="853"/>
    </location>
</feature>
<gene>
    <name evidence="3" type="ORF">PMACD_LOCUS3629</name>
</gene>
<keyword evidence="2" id="KW-0732">Signal</keyword>
<feature type="compositionally biased region" description="Basic and acidic residues" evidence="1">
    <location>
        <begin position="1048"/>
        <end position="1086"/>
    </location>
</feature>
<feature type="region of interest" description="Disordered" evidence="1">
    <location>
        <begin position="52"/>
        <end position="425"/>
    </location>
</feature>
<sequence length="1297" mass="154141">MKLVLIAIFSVILLVVCEPQQEALADGDTSGLYYNFDKSYGWNFDSRFDESRYDEVDHSQRSDRSRDNKSREQGDPDIKKEDQNHNDRNREKQNDHRESDRYRYRENDKDNNGKNERYNERDKKREEGNDNVDSNRDDKGRSDKNKDYIKEDKNRDKSQDKYSKKGNESDNRNGEKQLSQKIDSTQESDKDKNYDSQNQYNKSSRDDQTNQRGFDKQAKDRGYKNNNEKDNYESKNKNDKDRKQEKESRNKENDKNEKDIKKYENDSKNKNDANNNNKKEKTNENKDDRRRYQEDVNRDDKQNQEYNYDSKYNVQSNKNLNNGNDEYSREPEYKDSSRRDDKNRDTNNNYQYKGEKQSYSRSKSDSYSNDNKEKSYTNQSPGYGYSYLESLITAPKSNSDSSNVKAIEGPKYKDSRSKDQGKKEEVIEIHGYISKGNEKSDKQVEVDVIVKKADTVLGTGLDTKGGIHIHKVLNNEGNEKGYQIKEPQSELKYEYIKPGKKTENKEKDYRELFNNHVQDKKDLLGGIEFLGLISNIGQEIKEQVIEKIPGYHIIQNLDPRRQKNKSIQEYNYDQNQKNPKIDLEVYYPPKKQDEDSKKVEEKSYTEFDKQDKNKKESVNSKYLHQDGKLINGKEDTYKSTDKNEKHDRGEMNTQKYVTSHSYDNEKNNEAYQYELNYNSGNSYKKAEKSDITEQTYKNRQDGRYQDPNYFYEPLKVKQDLVNFNRDDDYPSREYLPQDRGISHGPDYQGPGYSKQPDRINPLQDYIRSKQKEEKYIYDYTIGNLEKQGPVYNYNTPYSILPYPDNKSFGQYDKQRDYSNYNDYRPANEYEYNSKHNYDPKPNEGWSYQGFPINDQGKEKLEKKNNFPKYEKDKEDQGDIRNGNPYNGYKNYDDFHYREPYYVNKGYPNYILPNYNQGLIGSGFGLPHPYPLPNLINPLSQQILGSAGRVQKYNQNYINMPQQRDYNLHFGESKSIESYPKFDDANNYYEYRNPVYDTAYQSSNKEYMYQYQLPYATATFSLILLVNCEPQRGYPNDEQLTINSNSNRYENRYKNDRRKEGNPRNQERDNEERDQREYRNQGRERSRGNQGSDNVDGRVTERHGAYGGNYGYPSHEGLDYANVAELLSGRDNYRELKKDDRRNKEYKNREYDPYYPKIPNDFYERFPYPGFAGRTGLGFQRRTYLVNGYTSPLSQELLEIVGKRRDFVYDKNYHRVSDYYDLYEPKQEPRNDDSELYYGKKEYKYERQDLYKTPYPEVRPLEYQKGLVNGVNNPIGRELLETGGKNYNYNSAYYPNLY</sequence>
<feature type="compositionally biased region" description="Polar residues" evidence="1">
    <location>
        <begin position="1037"/>
        <end position="1047"/>
    </location>
</feature>
<feature type="compositionally biased region" description="Basic and acidic residues" evidence="1">
    <location>
        <begin position="1094"/>
        <end position="1103"/>
    </location>
</feature>
<evidence type="ECO:0000313" key="3">
    <source>
        <dbReference type="EMBL" id="CAF4804169.1"/>
    </source>
</evidence>
<feature type="signal peptide" evidence="2">
    <location>
        <begin position="1"/>
        <end position="17"/>
    </location>
</feature>
<evidence type="ECO:0000256" key="2">
    <source>
        <dbReference type="SAM" id="SignalP"/>
    </source>
</evidence>
<reference evidence="3" key="1">
    <citation type="submission" date="2021-02" db="EMBL/GenBank/DDBJ databases">
        <authorList>
            <person name="Steward A R."/>
        </authorList>
    </citation>
    <scope>NUCLEOTIDE SEQUENCE</scope>
</reference>
<protein>
    <submittedName>
        <fullName evidence="3">Uncharacterized protein</fullName>
    </submittedName>
</protein>
<proteinExistence type="predicted"/>
<dbReference type="OrthoDB" id="6894857at2759"/>
<feature type="compositionally biased region" description="Basic and acidic residues" evidence="1">
    <location>
        <begin position="326"/>
        <end position="345"/>
    </location>
</feature>
<evidence type="ECO:0000313" key="4">
    <source>
        <dbReference type="Proteomes" id="UP000663880"/>
    </source>
</evidence>
<feature type="compositionally biased region" description="Basic and acidic residues" evidence="1">
    <location>
        <begin position="590"/>
        <end position="650"/>
    </location>
</feature>